<protein>
    <submittedName>
        <fullName evidence="1">Uncharacterized protein</fullName>
    </submittedName>
</protein>
<name>A0ABT6N8N8_9FIRM</name>
<dbReference type="RefSeq" id="WP_281092590.1">
    <property type="nucleotide sequence ID" value="NZ_JARYZI010000001.1"/>
</dbReference>
<sequence length="198" mass="21604">MKNAARMILIVVVGILSLTGCTQSTISKNYIKPLKLSSSEHELIDLVKMNNQIALFEFDKSPEVGNLSIIAESYIDGELVNTQPIMGIGLEASEKGKVVLVLNKSENLSVQIKQSDNQGTVTVDSEVPLDFIEGEIVGWSYGFLEETIDLSKNGSPIIGYYVFSESGMIRASAVSGFEADPELLKDAENIVLFRVIVE</sequence>
<evidence type="ECO:0000313" key="2">
    <source>
        <dbReference type="Proteomes" id="UP001158045"/>
    </source>
</evidence>
<organism evidence="1 2">
    <name type="scientific">Fusibacter bizertensis</name>
    <dbReference type="NCBI Taxonomy" id="1488331"/>
    <lineage>
        <taxon>Bacteria</taxon>
        <taxon>Bacillati</taxon>
        <taxon>Bacillota</taxon>
        <taxon>Clostridia</taxon>
        <taxon>Eubacteriales</taxon>
        <taxon>Eubacteriales Family XII. Incertae Sedis</taxon>
        <taxon>Fusibacter</taxon>
    </lineage>
</organism>
<accession>A0ABT6N8N8</accession>
<evidence type="ECO:0000313" key="1">
    <source>
        <dbReference type="EMBL" id="MDH8676791.1"/>
    </source>
</evidence>
<dbReference type="EMBL" id="JARYZI010000001">
    <property type="protein sequence ID" value="MDH8676791.1"/>
    <property type="molecule type" value="Genomic_DNA"/>
</dbReference>
<reference evidence="1 2" key="1">
    <citation type="submission" date="2023-04" db="EMBL/GenBank/DDBJ databases">
        <title>Fusibacter bizertensis strain WBS, isolated from littoral bottom sediments of the Arctic seas - biochemical and genomic analysis.</title>
        <authorList>
            <person name="Brioukhanov A.L."/>
        </authorList>
    </citation>
    <scope>NUCLEOTIDE SEQUENCE [LARGE SCALE GENOMIC DNA]</scope>
    <source>
        <strain evidence="1 2">WBS</strain>
    </source>
</reference>
<dbReference type="Proteomes" id="UP001158045">
    <property type="component" value="Unassembled WGS sequence"/>
</dbReference>
<keyword evidence="2" id="KW-1185">Reference proteome</keyword>
<proteinExistence type="predicted"/>
<comment type="caution">
    <text evidence="1">The sequence shown here is derived from an EMBL/GenBank/DDBJ whole genome shotgun (WGS) entry which is preliminary data.</text>
</comment>
<gene>
    <name evidence="1" type="ORF">QE109_01465</name>
</gene>
<dbReference type="PROSITE" id="PS51257">
    <property type="entry name" value="PROKAR_LIPOPROTEIN"/>
    <property type="match status" value="1"/>
</dbReference>